<dbReference type="InterPro" id="IPR032675">
    <property type="entry name" value="LRR_dom_sf"/>
</dbReference>
<dbReference type="SMART" id="SM00367">
    <property type="entry name" value="LRR_CC"/>
    <property type="match status" value="5"/>
</dbReference>
<dbReference type="GO" id="GO:0019005">
    <property type="term" value="C:SCF ubiquitin ligase complex"/>
    <property type="evidence" value="ECO:0007669"/>
    <property type="project" value="TreeGrafter"/>
</dbReference>
<accession>A0A445E830</accession>
<keyword evidence="3" id="KW-1185">Reference proteome</keyword>
<dbReference type="Pfam" id="PF25372">
    <property type="entry name" value="DUF7885"/>
    <property type="match status" value="1"/>
</dbReference>
<dbReference type="AlphaFoldDB" id="A0A445E830"/>
<evidence type="ECO:0000313" key="2">
    <source>
        <dbReference type="EMBL" id="RYR71620.1"/>
    </source>
</evidence>
<dbReference type="InterPro" id="IPR011990">
    <property type="entry name" value="TPR-like_helical_dom_sf"/>
</dbReference>
<dbReference type="PANTHER" id="PTHR13318">
    <property type="entry name" value="PARTNER OF PAIRED, ISOFORM B-RELATED"/>
    <property type="match status" value="1"/>
</dbReference>
<dbReference type="InterPro" id="IPR057207">
    <property type="entry name" value="FBXL15_LRR"/>
</dbReference>
<feature type="domain" description="F-box/LRR-repeat protein 15-like leucin rich repeat" evidence="1">
    <location>
        <begin position="204"/>
        <end position="366"/>
    </location>
</feature>
<dbReference type="Gene3D" id="1.25.40.10">
    <property type="entry name" value="Tetratricopeptide repeat domain"/>
    <property type="match status" value="1"/>
</dbReference>
<sequence length="392" mass="44178">MFLFIRGLALSLILATGTRFRSRTATLGSTTSLIFVAPLSLFFTSDSDLCPSSFTSAFATYSFKVGSFQTTNERHASSQDVDRAESIMEKMRALGFARSILSRNGLLNLYHQTQNYDKLENFVCEMQEGINFNSYRFGTLISAYTATSKVEGIDKLLAQLEHNRIQYWHLDCTPRYRHVKKIDLEFARDIDNSHLILIKQKCFESLQCLESLNLNGCQKISDTGIEAIISCCPQLKNFSIYWNNISDHGLQCVAENYPELVSLNLTSFTDEAYKKICLLEHLKFLDLCGAQNLSDEGLSYISKSKNLASLNLTWCVRVTDKGVISIAQNCTSLEFLSLFGLTGVTDKCLEELSKSCSDKITTLDVNGCIGIKRRSREELLRLFPNLKCFKGI</sequence>
<reference evidence="2 3" key="1">
    <citation type="submission" date="2019-01" db="EMBL/GenBank/DDBJ databases">
        <title>Sequencing of cultivated peanut Arachis hypogaea provides insights into genome evolution and oil improvement.</title>
        <authorList>
            <person name="Chen X."/>
        </authorList>
    </citation>
    <scope>NUCLEOTIDE SEQUENCE [LARGE SCALE GENOMIC DNA]</scope>
    <source>
        <strain evidence="3">cv. Fuhuasheng</strain>
        <tissue evidence="2">Leaves</tissue>
    </source>
</reference>
<organism evidence="2 3">
    <name type="scientific">Arachis hypogaea</name>
    <name type="common">Peanut</name>
    <dbReference type="NCBI Taxonomy" id="3818"/>
    <lineage>
        <taxon>Eukaryota</taxon>
        <taxon>Viridiplantae</taxon>
        <taxon>Streptophyta</taxon>
        <taxon>Embryophyta</taxon>
        <taxon>Tracheophyta</taxon>
        <taxon>Spermatophyta</taxon>
        <taxon>Magnoliopsida</taxon>
        <taxon>eudicotyledons</taxon>
        <taxon>Gunneridae</taxon>
        <taxon>Pentapetalae</taxon>
        <taxon>rosids</taxon>
        <taxon>fabids</taxon>
        <taxon>Fabales</taxon>
        <taxon>Fabaceae</taxon>
        <taxon>Papilionoideae</taxon>
        <taxon>50 kb inversion clade</taxon>
        <taxon>dalbergioids sensu lato</taxon>
        <taxon>Dalbergieae</taxon>
        <taxon>Pterocarpus clade</taxon>
        <taxon>Arachis</taxon>
    </lineage>
</organism>
<dbReference type="Gene3D" id="3.80.10.10">
    <property type="entry name" value="Ribonuclease Inhibitor"/>
    <property type="match status" value="2"/>
</dbReference>
<gene>
    <name evidence="2" type="ORF">Ahy_A02g005850</name>
</gene>
<proteinExistence type="predicted"/>
<dbReference type="Proteomes" id="UP000289738">
    <property type="component" value="Chromosome A02"/>
</dbReference>
<evidence type="ECO:0000259" key="1">
    <source>
        <dbReference type="Pfam" id="PF25372"/>
    </source>
</evidence>
<dbReference type="InterPro" id="IPR006553">
    <property type="entry name" value="Leu-rich_rpt_Cys-con_subtyp"/>
</dbReference>
<dbReference type="SUPFAM" id="SSF52047">
    <property type="entry name" value="RNI-like"/>
    <property type="match status" value="1"/>
</dbReference>
<dbReference type="FunFam" id="3.80.10.10:FF:000535">
    <property type="entry name" value="Leucine Rich Repeat family protein"/>
    <property type="match status" value="1"/>
</dbReference>
<protein>
    <recommendedName>
        <fullName evidence="1">F-box/LRR-repeat protein 15-like leucin rich repeat domain-containing protein</fullName>
    </recommendedName>
</protein>
<dbReference type="EMBL" id="SDMP01000002">
    <property type="protein sequence ID" value="RYR71620.1"/>
    <property type="molecule type" value="Genomic_DNA"/>
</dbReference>
<evidence type="ECO:0000313" key="3">
    <source>
        <dbReference type="Proteomes" id="UP000289738"/>
    </source>
</evidence>
<dbReference type="GO" id="GO:0031146">
    <property type="term" value="P:SCF-dependent proteasomal ubiquitin-dependent protein catabolic process"/>
    <property type="evidence" value="ECO:0007669"/>
    <property type="project" value="TreeGrafter"/>
</dbReference>
<name>A0A445E830_ARAHY</name>
<dbReference type="PANTHER" id="PTHR13318:SF95">
    <property type="entry name" value="F-BOX PROTEIN YLR352W"/>
    <property type="match status" value="1"/>
</dbReference>
<comment type="caution">
    <text evidence="2">The sequence shown here is derived from an EMBL/GenBank/DDBJ whole genome shotgun (WGS) entry which is preliminary data.</text>
</comment>